<proteinExistence type="predicted"/>
<feature type="region of interest" description="Disordered" evidence="1">
    <location>
        <begin position="1"/>
        <end position="24"/>
    </location>
</feature>
<dbReference type="SMART" id="SM00749">
    <property type="entry name" value="BON"/>
    <property type="match status" value="1"/>
</dbReference>
<protein>
    <recommendedName>
        <fullName evidence="2">BON domain-containing protein</fullName>
    </recommendedName>
</protein>
<reference evidence="3 4" key="1">
    <citation type="submission" date="2014-02" db="EMBL/GenBank/DDBJ databases">
        <title>The small core and large imbalanced accessory genome model reveals a collaborative survival strategy of Sorangium cellulosum strains in nature.</title>
        <authorList>
            <person name="Han K."/>
            <person name="Peng R."/>
            <person name="Blom J."/>
            <person name="Li Y.-Z."/>
        </authorList>
    </citation>
    <scope>NUCLEOTIDE SEQUENCE [LARGE SCALE GENOMIC DNA]</scope>
    <source>
        <strain evidence="3 4">So0149</strain>
    </source>
</reference>
<name>A0A150SG51_SORCE</name>
<dbReference type="Gene3D" id="3.30.1340.30">
    <property type="match status" value="1"/>
</dbReference>
<dbReference type="PANTHER" id="PTHR34606:SF15">
    <property type="entry name" value="BON DOMAIN-CONTAINING PROTEIN"/>
    <property type="match status" value="1"/>
</dbReference>
<evidence type="ECO:0000313" key="4">
    <source>
        <dbReference type="Proteomes" id="UP000075515"/>
    </source>
</evidence>
<feature type="region of interest" description="Disordered" evidence="1">
    <location>
        <begin position="87"/>
        <end position="143"/>
    </location>
</feature>
<gene>
    <name evidence="3" type="ORF">BE18_18710</name>
</gene>
<dbReference type="AlphaFoldDB" id="A0A150SG51"/>
<organism evidence="3 4">
    <name type="scientific">Sorangium cellulosum</name>
    <name type="common">Polyangium cellulosum</name>
    <dbReference type="NCBI Taxonomy" id="56"/>
    <lineage>
        <taxon>Bacteria</taxon>
        <taxon>Pseudomonadati</taxon>
        <taxon>Myxococcota</taxon>
        <taxon>Polyangia</taxon>
        <taxon>Polyangiales</taxon>
        <taxon>Polyangiaceae</taxon>
        <taxon>Sorangium</taxon>
    </lineage>
</organism>
<evidence type="ECO:0000256" key="1">
    <source>
        <dbReference type="SAM" id="MobiDB-lite"/>
    </source>
</evidence>
<feature type="domain" description="BON" evidence="2">
    <location>
        <begin position="19"/>
        <end position="87"/>
    </location>
</feature>
<feature type="compositionally biased region" description="Basic and acidic residues" evidence="1">
    <location>
        <begin position="134"/>
        <end position="143"/>
    </location>
</feature>
<feature type="compositionally biased region" description="Low complexity" evidence="1">
    <location>
        <begin position="101"/>
        <end position="133"/>
    </location>
</feature>
<comment type="caution">
    <text evidence="3">The sequence shown here is derived from an EMBL/GenBank/DDBJ whole genome shotgun (WGS) entry which is preliminary data.</text>
</comment>
<dbReference type="PANTHER" id="PTHR34606">
    <property type="entry name" value="BON DOMAIN-CONTAINING PROTEIN"/>
    <property type="match status" value="1"/>
</dbReference>
<evidence type="ECO:0000313" key="3">
    <source>
        <dbReference type="EMBL" id="KYF97855.1"/>
    </source>
</evidence>
<accession>A0A150SG51</accession>
<dbReference type="Pfam" id="PF04972">
    <property type="entry name" value="BON"/>
    <property type="match status" value="1"/>
</dbReference>
<dbReference type="InterPro" id="IPR051686">
    <property type="entry name" value="Lipoprotein_DolP"/>
</dbReference>
<dbReference type="EMBL" id="JEMC01001352">
    <property type="protein sequence ID" value="KYF97855.1"/>
    <property type="molecule type" value="Genomic_DNA"/>
</dbReference>
<dbReference type="InterPro" id="IPR014004">
    <property type="entry name" value="Transpt-assoc_nodulatn_dom_bac"/>
</dbReference>
<sequence length="143" mass="15251">MGGDVGGSRGRPPKGYKRSDERIREDICDQISDHPDLDASDVEVKVQNGEVVLTGTVRERRFKHQLETLAERISGVTDVRNEIRLYREQQQQGEAKTGGLSSSERSTAGATGAAAGTSGGATSIGATSSTSETKNNESRRNAS</sequence>
<dbReference type="InterPro" id="IPR007055">
    <property type="entry name" value="BON_dom"/>
</dbReference>
<dbReference type="Proteomes" id="UP000075515">
    <property type="component" value="Unassembled WGS sequence"/>
</dbReference>
<evidence type="ECO:0000259" key="2">
    <source>
        <dbReference type="PROSITE" id="PS50914"/>
    </source>
</evidence>
<dbReference type="PROSITE" id="PS50914">
    <property type="entry name" value="BON"/>
    <property type="match status" value="1"/>
</dbReference>